<protein>
    <submittedName>
        <fullName evidence="1">Uncharacterized protein</fullName>
    </submittedName>
</protein>
<evidence type="ECO:0000313" key="1">
    <source>
        <dbReference type="EMBL" id="GBL80269.1"/>
    </source>
</evidence>
<reference evidence="1 2" key="1">
    <citation type="journal article" date="2019" name="Sci. Rep.">
        <title>Orb-weaving spider Araneus ventricosus genome elucidates the spidroin gene catalogue.</title>
        <authorList>
            <person name="Kono N."/>
            <person name="Nakamura H."/>
            <person name="Ohtoshi R."/>
            <person name="Moran D.A.P."/>
            <person name="Shinohara A."/>
            <person name="Yoshida Y."/>
            <person name="Fujiwara M."/>
            <person name="Mori M."/>
            <person name="Tomita M."/>
            <person name="Arakawa K."/>
        </authorList>
    </citation>
    <scope>NUCLEOTIDE SEQUENCE [LARGE SCALE GENOMIC DNA]</scope>
</reference>
<gene>
    <name evidence="1" type="ORF">AVEN_92202_1</name>
</gene>
<dbReference type="AlphaFoldDB" id="A0A4Y2ALZ3"/>
<keyword evidence="2" id="KW-1185">Reference proteome</keyword>
<dbReference type="EMBL" id="BGPR01000021">
    <property type="protein sequence ID" value="GBL80269.1"/>
    <property type="molecule type" value="Genomic_DNA"/>
</dbReference>
<organism evidence="1 2">
    <name type="scientific">Araneus ventricosus</name>
    <name type="common">Orbweaver spider</name>
    <name type="synonym">Epeira ventricosa</name>
    <dbReference type="NCBI Taxonomy" id="182803"/>
    <lineage>
        <taxon>Eukaryota</taxon>
        <taxon>Metazoa</taxon>
        <taxon>Ecdysozoa</taxon>
        <taxon>Arthropoda</taxon>
        <taxon>Chelicerata</taxon>
        <taxon>Arachnida</taxon>
        <taxon>Araneae</taxon>
        <taxon>Araneomorphae</taxon>
        <taxon>Entelegynae</taxon>
        <taxon>Araneoidea</taxon>
        <taxon>Araneidae</taxon>
        <taxon>Araneus</taxon>
    </lineage>
</organism>
<name>A0A4Y2ALZ3_ARAVE</name>
<proteinExistence type="predicted"/>
<dbReference type="Proteomes" id="UP000499080">
    <property type="component" value="Unassembled WGS sequence"/>
</dbReference>
<sequence>MSAGPTRVLLESYCVNEPVASFSPSRFVKFCMWLLRLAGLLRCGLIRRNLTILVGHSPPPHAKTDSPYEKLIRIGVVGSGSLDIQPFPKSITPFRLPCHKCIKSRQVRKGQMGMGGSPME</sequence>
<comment type="caution">
    <text evidence="1">The sequence shown here is derived from an EMBL/GenBank/DDBJ whole genome shotgun (WGS) entry which is preliminary data.</text>
</comment>
<evidence type="ECO:0000313" key="2">
    <source>
        <dbReference type="Proteomes" id="UP000499080"/>
    </source>
</evidence>
<accession>A0A4Y2ALZ3</accession>